<evidence type="ECO:0000256" key="9">
    <source>
        <dbReference type="ARBA" id="ARBA00023170"/>
    </source>
</evidence>
<keyword evidence="8 12" id="KW-0472">Membrane</keyword>
<comment type="subcellular location">
    <subcellularLocation>
        <location evidence="1 12">Membrane</location>
        <topology evidence="1 12">Multi-pass membrane protein</topology>
    </subcellularLocation>
</comment>
<reference evidence="14" key="1">
    <citation type="thesis" date="2020" institute="ProQuest LLC" country="789 East Eisenhower Parkway, Ann Arbor, MI, USA">
        <title>Comparative Genomics and Chromosome Evolution.</title>
        <authorList>
            <person name="Mudd A.B."/>
        </authorList>
    </citation>
    <scope>NUCLEOTIDE SEQUENCE</scope>
    <source>
        <strain evidence="14">237g6f4</strain>
        <tissue evidence="14">Blood</tissue>
    </source>
</reference>
<keyword evidence="6 13" id="KW-1133">Transmembrane helix</keyword>
<evidence type="ECO:0000256" key="11">
    <source>
        <dbReference type="RuleBase" id="RU004423"/>
    </source>
</evidence>
<feature type="transmembrane region" description="Helical" evidence="13">
    <location>
        <begin position="182"/>
        <end position="205"/>
    </location>
</feature>
<dbReference type="GO" id="GO:0016020">
    <property type="term" value="C:membrane"/>
    <property type="evidence" value="ECO:0007669"/>
    <property type="project" value="UniProtKB-SubCell"/>
</dbReference>
<dbReference type="Pfam" id="PF05296">
    <property type="entry name" value="TAS2R"/>
    <property type="match status" value="1"/>
</dbReference>
<evidence type="ECO:0000256" key="6">
    <source>
        <dbReference type="ARBA" id="ARBA00022989"/>
    </source>
</evidence>
<dbReference type="EMBL" id="WNYA01018006">
    <property type="protein sequence ID" value="KAG8538869.1"/>
    <property type="molecule type" value="Genomic_DNA"/>
</dbReference>
<evidence type="ECO:0000256" key="3">
    <source>
        <dbReference type="ARBA" id="ARBA00022480"/>
    </source>
</evidence>
<gene>
    <name evidence="14" type="ORF">GDO81_021874</name>
</gene>
<sequence length="305" mass="35198">MESNVLKALNISILAVESVSLLFSFSGYIFILAVNILDWIKNKRLDISDQIISGLGVFSLLQRTYQVSIRCVALMYGLHDITRFAWLCIHLTYSSIDLCTLLFSSLLGVHFCLKIVNLNQNFYIYIQSMFPKMFPWILLLSVLTSLLISGPAAWDLSQHDFNSTGQIKTSHSPLNRFLSLKFFYAFFSFCFLIFLMSLLVTIVSLHKHVRRMQNNATKLRAESAEAHVNAVRTLLSLLCLNLLYFILPIIIIYKKNEPQWMNGFLLIYAMCHIFDIPILIRGSTKLQKRLKKMWFHFATVSFTII</sequence>
<dbReference type="Proteomes" id="UP000824782">
    <property type="component" value="Unassembled WGS sequence"/>
</dbReference>
<dbReference type="PANTHER" id="PTHR11394:SF159">
    <property type="entry name" value="TASTE RECEPTOR TYPE 2"/>
    <property type="match status" value="1"/>
</dbReference>
<organism evidence="14 15">
    <name type="scientific">Engystomops pustulosus</name>
    <name type="common">Tungara frog</name>
    <name type="synonym">Physalaemus pustulosus</name>
    <dbReference type="NCBI Taxonomy" id="76066"/>
    <lineage>
        <taxon>Eukaryota</taxon>
        <taxon>Metazoa</taxon>
        <taxon>Chordata</taxon>
        <taxon>Craniata</taxon>
        <taxon>Vertebrata</taxon>
        <taxon>Euteleostomi</taxon>
        <taxon>Amphibia</taxon>
        <taxon>Batrachia</taxon>
        <taxon>Anura</taxon>
        <taxon>Neobatrachia</taxon>
        <taxon>Hyloidea</taxon>
        <taxon>Leptodactylidae</taxon>
        <taxon>Leiuperinae</taxon>
        <taxon>Engystomops</taxon>
    </lineage>
</organism>
<comment type="caution">
    <text evidence="14">The sequence shown here is derived from an EMBL/GenBank/DDBJ whole genome shotgun (WGS) entry which is preliminary data.</text>
</comment>
<name>A0AAV6YN42_ENGPU</name>
<feature type="transmembrane region" description="Helical" evidence="13">
    <location>
        <begin position="259"/>
        <end position="280"/>
    </location>
</feature>
<proteinExistence type="inferred from homology"/>
<accession>A0AAV6YN42</accession>
<keyword evidence="3 12" id="KW-0919">Taste</keyword>
<dbReference type="AlphaFoldDB" id="A0AAV6YN42"/>
<evidence type="ECO:0000256" key="10">
    <source>
        <dbReference type="ARBA" id="ARBA00023224"/>
    </source>
</evidence>
<evidence type="ECO:0000256" key="1">
    <source>
        <dbReference type="ARBA" id="ARBA00004141"/>
    </source>
</evidence>
<evidence type="ECO:0000256" key="12">
    <source>
        <dbReference type="RuleBase" id="RU004424"/>
    </source>
</evidence>
<keyword evidence="5 12" id="KW-0812">Transmembrane</keyword>
<feature type="transmembrane region" description="Helical" evidence="13">
    <location>
        <begin position="20"/>
        <end position="40"/>
    </location>
</feature>
<evidence type="ECO:0000313" key="15">
    <source>
        <dbReference type="Proteomes" id="UP000824782"/>
    </source>
</evidence>
<evidence type="ECO:0000256" key="8">
    <source>
        <dbReference type="ARBA" id="ARBA00023136"/>
    </source>
</evidence>
<keyword evidence="15" id="KW-1185">Reference proteome</keyword>
<feature type="transmembrane region" description="Helical" evidence="13">
    <location>
        <begin position="226"/>
        <end position="253"/>
    </location>
</feature>
<evidence type="ECO:0000256" key="5">
    <source>
        <dbReference type="ARBA" id="ARBA00022692"/>
    </source>
</evidence>
<feature type="transmembrane region" description="Helical" evidence="13">
    <location>
        <begin position="134"/>
        <end position="154"/>
    </location>
</feature>
<evidence type="ECO:0000313" key="14">
    <source>
        <dbReference type="EMBL" id="KAG8538869.1"/>
    </source>
</evidence>
<dbReference type="GO" id="GO:0004930">
    <property type="term" value="F:G protein-coupled receptor activity"/>
    <property type="evidence" value="ECO:0007669"/>
    <property type="project" value="UniProtKB-KW"/>
</dbReference>
<dbReference type="SUPFAM" id="SSF81321">
    <property type="entry name" value="Family A G protein-coupled receptor-like"/>
    <property type="match status" value="1"/>
</dbReference>
<evidence type="ECO:0000256" key="2">
    <source>
        <dbReference type="ARBA" id="ARBA00007376"/>
    </source>
</evidence>
<protein>
    <recommendedName>
        <fullName evidence="12">Taste receptor type 2</fullName>
    </recommendedName>
</protein>
<dbReference type="GO" id="GO:0033038">
    <property type="term" value="F:bitter taste receptor activity"/>
    <property type="evidence" value="ECO:0007669"/>
    <property type="project" value="InterPro"/>
</dbReference>
<keyword evidence="7 12" id="KW-0297">G-protein coupled receptor</keyword>
<evidence type="ECO:0000256" key="4">
    <source>
        <dbReference type="ARBA" id="ARBA00022606"/>
    </source>
</evidence>
<keyword evidence="9 12" id="KW-0675">Receptor</keyword>
<evidence type="ECO:0000256" key="7">
    <source>
        <dbReference type="ARBA" id="ARBA00023040"/>
    </source>
</evidence>
<dbReference type="PANTHER" id="PTHR11394">
    <property type="entry name" value="TASTE RECEPTOR TYPE 2"/>
    <property type="match status" value="1"/>
</dbReference>
<keyword evidence="4 12" id="KW-0716">Sensory transduction</keyword>
<keyword evidence="10 12" id="KW-0807">Transducer</keyword>
<comment type="similarity">
    <text evidence="2 11">Belongs to the G-protein coupled receptor T2R family.</text>
</comment>
<dbReference type="InterPro" id="IPR007960">
    <property type="entry name" value="TAS2R"/>
</dbReference>
<feature type="transmembrane region" description="Helical" evidence="13">
    <location>
        <begin position="84"/>
        <end position="113"/>
    </location>
</feature>
<evidence type="ECO:0000256" key="13">
    <source>
        <dbReference type="SAM" id="Phobius"/>
    </source>
</evidence>